<keyword evidence="3" id="KW-1133">Transmembrane helix</keyword>
<dbReference type="Proteomes" id="UP000515163">
    <property type="component" value="Unplaced"/>
</dbReference>
<dbReference type="SUPFAM" id="SSF52058">
    <property type="entry name" value="L domain-like"/>
    <property type="match status" value="1"/>
</dbReference>
<evidence type="ECO:0000313" key="5">
    <source>
        <dbReference type="RefSeq" id="XP_031575188.1"/>
    </source>
</evidence>
<dbReference type="PANTHER" id="PTHR22708">
    <property type="entry name" value="LEUCINE-RICH REPEAT-CONTAINING PROTEIN 56"/>
    <property type="match status" value="1"/>
</dbReference>
<dbReference type="PROSITE" id="PS51450">
    <property type="entry name" value="LRR"/>
    <property type="match status" value="2"/>
</dbReference>
<proteinExistence type="predicted"/>
<organism evidence="4 5">
    <name type="scientific">Actinia tenebrosa</name>
    <name type="common">Australian red waratah sea anemone</name>
    <dbReference type="NCBI Taxonomy" id="6105"/>
    <lineage>
        <taxon>Eukaryota</taxon>
        <taxon>Metazoa</taxon>
        <taxon>Cnidaria</taxon>
        <taxon>Anthozoa</taxon>
        <taxon>Hexacorallia</taxon>
        <taxon>Actiniaria</taxon>
        <taxon>Actiniidae</taxon>
        <taxon>Actinia</taxon>
    </lineage>
</organism>
<keyword evidence="2" id="KW-0677">Repeat</keyword>
<dbReference type="InterPro" id="IPR032675">
    <property type="entry name" value="LRR_dom_sf"/>
</dbReference>
<sequence length="299" mass="33099">MACVDENCLYPGKNKSMEDDMLTLEGMSDHMPRIGGYSGVRIREFDDGNVNPEPVKRDDKNTEDLWEEFLSPNKLKSLSGVSNLDDATCLEMLVNTDEQSLGNFGAMLPNLVQLKLSNSVISTVRDLGTSLGNLKILWMSQCGLTDLDGISSLSSLVELFVAFNDINDVSPVSMLDNLEVLDLEGNLIDDLSQVEFLSLCSSLKSLNLEGNPVCVAPHANSSAEEMAGYEYRKSIHQAVPRLKILDDEPFLVEKVGGKDVLRDMPESAKSARVPNHSITLLAFAPHSLFFMIVFLFRFW</sequence>
<dbReference type="InterPro" id="IPR040091">
    <property type="entry name" value="LRRC56"/>
</dbReference>
<accession>A0A6P8JC22</accession>
<dbReference type="GeneID" id="116308824"/>
<dbReference type="AlphaFoldDB" id="A0A6P8JC22"/>
<dbReference type="Pfam" id="PF12799">
    <property type="entry name" value="LRR_4"/>
    <property type="match status" value="1"/>
</dbReference>
<evidence type="ECO:0000256" key="2">
    <source>
        <dbReference type="ARBA" id="ARBA00022737"/>
    </source>
</evidence>
<dbReference type="KEGG" id="aten:116308824"/>
<name>A0A6P8JC22_ACTTE</name>
<keyword evidence="1" id="KW-0433">Leucine-rich repeat</keyword>
<dbReference type="InterPro" id="IPR001611">
    <property type="entry name" value="Leu-rich_rpt"/>
</dbReference>
<keyword evidence="3" id="KW-0472">Membrane</keyword>
<keyword evidence="4" id="KW-1185">Reference proteome</keyword>
<evidence type="ECO:0000313" key="4">
    <source>
        <dbReference type="Proteomes" id="UP000515163"/>
    </source>
</evidence>
<evidence type="ECO:0000256" key="3">
    <source>
        <dbReference type="SAM" id="Phobius"/>
    </source>
</evidence>
<dbReference type="InterPro" id="IPR025875">
    <property type="entry name" value="Leu-rich_rpt_4"/>
</dbReference>
<dbReference type="Gene3D" id="3.80.10.10">
    <property type="entry name" value="Ribonuclease Inhibitor"/>
    <property type="match status" value="1"/>
</dbReference>
<dbReference type="RefSeq" id="XP_031575188.1">
    <property type="nucleotide sequence ID" value="XM_031719328.1"/>
</dbReference>
<protein>
    <submittedName>
        <fullName evidence="5">Leucine-rich repeat-containing protein 56-like</fullName>
    </submittedName>
</protein>
<dbReference type="InParanoid" id="A0A6P8JC22"/>
<keyword evidence="3" id="KW-0812">Transmembrane</keyword>
<reference evidence="5" key="1">
    <citation type="submission" date="2025-08" db="UniProtKB">
        <authorList>
            <consortium name="RefSeq"/>
        </authorList>
    </citation>
    <scope>IDENTIFICATION</scope>
</reference>
<dbReference type="OrthoDB" id="6022435at2759"/>
<gene>
    <name evidence="5" type="primary">LOC116308824</name>
</gene>
<evidence type="ECO:0000256" key="1">
    <source>
        <dbReference type="ARBA" id="ARBA00022614"/>
    </source>
</evidence>
<dbReference type="PANTHER" id="PTHR22708:SF0">
    <property type="entry name" value="LEUCINE-RICH REPEAT-CONTAINING PROTEIN 56"/>
    <property type="match status" value="1"/>
</dbReference>
<feature type="transmembrane region" description="Helical" evidence="3">
    <location>
        <begin position="278"/>
        <end position="298"/>
    </location>
</feature>